<dbReference type="EMBL" id="JAEAOA010001099">
    <property type="protein sequence ID" value="KAK3584591.1"/>
    <property type="molecule type" value="Genomic_DNA"/>
</dbReference>
<feature type="non-terminal residue" evidence="1">
    <location>
        <position position="99"/>
    </location>
</feature>
<protein>
    <submittedName>
        <fullName evidence="1">Uncharacterized protein</fullName>
    </submittedName>
</protein>
<reference evidence="1" key="1">
    <citation type="journal article" date="2021" name="Genome Biol. Evol.">
        <title>A High-Quality Reference Genome for a Parasitic Bivalve with Doubly Uniparental Inheritance (Bivalvia: Unionida).</title>
        <authorList>
            <person name="Smith C.H."/>
        </authorList>
    </citation>
    <scope>NUCLEOTIDE SEQUENCE</scope>
    <source>
        <strain evidence="1">CHS0354</strain>
    </source>
</reference>
<evidence type="ECO:0000313" key="1">
    <source>
        <dbReference type="EMBL" id="KAK3584591.1"/>
    </source>
</evidence>
<organism evidence="1 2">
    <name type="scientific">Potamilus streckersoni</name>
    <dbReference type="NCBI Taxonomy" id="2493646"/>
    <lineage>
        <taxon>Eukaryota</taxon>
        <taxon>Metazoa</taxon>
        <taxon>Spiralia</taxon>
        <taxon>Lophotrochozoa</taxon>
        <taxon>Mollusca</taxon>
        <taxon>Bivalvia</taxon>
        <taxon>Autobranchia</taxon>
        <taxon>Heteroconchia</taxon>
        <taxon>Palaeoheterodonta</taxon>
        <taxon>Unionida</taxon>
        <taxon>Unionoidea</taxon>
        <taxon>Unionidae</taxon>
        <taxon>Ambleminae</taxon>
        <taxon>Lampsilini</taxon>
        <taxon>Potamilus</taxon>
    </lineage>
</organism>
<keyword evidence="2" id="KW-1185">Reference proteome</keyword>
<dbReference type="AlphaFoldDB" id="A0AAE0S3E4"/>
<accession>A0AAE0S3E4</accession>
<dbReference type="Proteomes" id="UP001195483">
    <property type="component" value="Unassembled WGS sequence"/>
</dbReference>
<sequence length="99" mass="11246">MGMITLSPVYTLHNATTKEFHHGTNYHASTDLIDDQLECPWIFHSLVQILVLETVIISLKAYTGVIDQTSAVHRKRLDLKCDFVYVDIKHKQCSSSGKE</sequence>
<gene>
    <name evidence="1" type="ORF">CHS0354_017737</name>
</gene>
<evidence type="ECO:0000313" key="2">
    <source>
        <dbReference type="Proteomes" id="UP001195483"/>
    </source>
</evidence>
<reference evidence="1" key="3">
    <citation type="submission" date="2023-05" db="EMBL/GenBank/DDBJ databases">
        <authorList>
            <person name="Smith C.H."/>
        </authorList>
    </citation>
    <scope>NUCLEOTIDE SEQUENCE</scope>
    <source>
        <strain evidence="1">CHS0354</strain>
        <tissue evidence="1">Mantle</tissue>
    </source>
</reference>
<proteinExistence type="predicted"/>
<comment type="caution">
    <text evidence="1">The sequence shown here is derived from an EMBL/GenBank/DDBJ whole genome shotgun (WGS) entry which is preliminary data.</text>
</comment>
<reference evidence="1" key="2">
    <citation type="journal article" date="2021" name="Genome Biol. Evol.">
        <title>Developing a high-quality reference genome for a parasitic bivalve with doubly uniparental inheritance (Bivalvia: Unionida).</title>
        <authorList>
            <person name="Smith C.H."/>
        </authorList>
    </citation>
    <scope>NUCLEOTIDE SEQUENCE</scope>
    <source>
        <strain evidence="1">CHS0354</strain>
        <tissue evidence="1">Mantle</tissue>
    </source>
</reference>
<name>A0AAE0S3E4_9BIVA</name>